<evidence type="ECO:0000313" key="4">
    <source>
        <dbReference type="Proteomes" id="UP000729402"/>
    </source>
</evidence>
<evidence type="ECO:0000256" key="1">
    <source>
        <dbReference type="SAM" id="MobiDB-lite"/>
    </source>
</evidence>
<dbReference type="PANTHER" id="PTHR15048:SF0">
    <property type="entry name" value="STARCH-BINDING DOMAIN-CONTAINING PROTEIN 1"/>
    <property type="match status" value="1"/>
</dbReference>
<name>A0A8J5SLE7_ZIZPA</name>
<evidence type="ECO:0000259" key="2">
    <source>
        <dbReference type="Pfam" id="PF00686"/>
    </source>
</evidence>
<feature type="region of interest" description="Disordered" evidence="1">
    <location>
        <begin position="106"/>
        <end position="125"/>
    </location>
</feature>
<dbReference type="Pfam" id="PF00686">
    <property type="entry name" value="CBM_20"/>
    <property type="match status" value="1"/>
</dbReference>
<feature type="compositionally biased region" description="Basic and acidic residues" evidence="1">
    <location>
        <begin position="107"/>
        <end position="121"/>
    </location>
</feature>
<protein>
    <recommendedName>
        <fullName evidence="2">CBM20 domain-containing protein</fullName>
    </recommendedName>
</protein>
<proteinExistence type="predicted"/>
<evidence type="ECO:0000313" key="3">
    <source>
        <dbReference type="EMBL" id="KAG8078521.1"/>
    </source>
</evidence>
<reference evidence="3" key="2">
    <citation type="submission" date="2021-02" db="EMBL/GenBank/DDBJ databases">
        <authorList>
            <person name="Kimball J.A."/>
            <person name="Haas M.W."/>
            <person name="Macchietto M."/>
            <person name="Kono T."/>
            <person name="Duquette J."/>
            <person name="Shao M."/>
        </authorList>
    </citation>
    <scope>NUCLEOTIDE SEQUENCE</scope>
    <source>
        <tissue evidence="3">Fresh leaf tissue</tissue>
    </source>
</reference>
<organism evidence="3 4">
    <name type="scientific">Zizania palustris</name>
    <name type="common">Northern wild rice</name>
    <dbReference type="NCBI Taxonomy" id="103762"/>
    <lineage>
        <taxon>Eukaryota</taxon>
        <taxon>Viridiplantae</taxon>
        <taxon>Streptophyta</taxon>
        <taxon>Embryophyta</taxon>
        <taxon>Tracheophyta</taxon>
        <taxon>Spermatophyta</taxon>
        <taxon>Magnoliopsida</taxon>
        <taxon>Liliopsida</taxon>
        <taxon>Poales</taxon>
        <taxon>Poaceae</taxon>
        <taxon>BOP clade</taxon>
        <taxon>Oryzoideae</taxon>
        <taxon>Oryzeae</taxon>
        <taxon>Zizaniinae</taxon>
        <taxon>Zizania</taxon>
    </lineage>
</organism>
<dbReference type="GO" id="GO:0016020">
    <property type="term" value="C:membrane"/>
    <property type="evidence" value="ECO:0007669"/>
    <property type="project" value="TreeGrafter"/>
</dbReference>
<sequence length="158" mass="17617">MVDDDEVHFTEILPPDDAYSPPVPMKTVQVKLVLLKQCAFGQRFLVVGEDPALGLWDPVKAFVLDWPEDHLWTLALDKHHKIPFELTRKPSIAAQNGSPVAAAADYAGRDGEDATLNKEGEPEQNWPASIFENDMAWARKALQQLPRSLGFQIGKTKT</sequence>
<dbReference type="EMBL" id="JAAALK010000282">
    <property type="protein sequence ID" value="KAG8078521.1"/>
    <property type="molecule type" value="Genomic_DNA"/>
</dbReference>
<feature type="domain" description="CBM20" evidence="2">
    <location>
        <begin position="27"/>
        <end position="77"/>
    </location>
</feature>
<dbReference type="GO" id="GO:2001070">
    <property type="term" value="F:starch binding"/>
    <property type="evidence" value="ECO:0007669"/>
    <property type="project" value="InterPro"/>
</dbReference>
<dbReference type="PANTHER" id="PTHR15048">
    <property type="entry name" value="STARCH-BINDING DOMAIN-CONTAINING PROTEIN 1"/>
    <property type="match status" value="1"/>
</dbReference>
<keyword evidence="4" id="KW-1185">Reference proteome</keyword>
<reference evidence="3" key="1">
    <citation type="journal article" date="2021" name="bioRxiv">
        <title>Whole Genome Assembly and Annotation of Northern Wild Rice, Zizania palustris L., Supports a Whole Genome Duplication in the Zizania Genus.</title>
        <authorList>
            <person name="Haas M."/>
            <person name="Kono T."/>
            <person name="Macchietto M."/>
            <person name="Millas R."/>
            <person name="McGilp L."/>
            <person name="Shao M."/>
            <person name="Duquette J."/>
            <person name="Hirsch C.N."/>
            <person name="Kimball J."/>
        </authorList>
    </citation>
    <scope>NUCLEOTIDE SEQUENCE</scope>
    <source>
        <tissue evidence="3">Fresh leaf tissue</tissue>
    </source>
</reference>
<dbReference type="InterPro" id="IPR002044">
    <property type="entry name" value="CBM20"/>
</dbReference>
<dbReference type="Proteomes" id="UP000729402">
    <property type="component" value="Unassembled WGS sequence"/>
</dbReference>
<comment type="caution">
    <text evidence="3">The sequence shown here is derived from an EMBL/GenBank/DDBJ whole genome shotgun (WGS) entry which is preliminary data.</text>
</comment>
<accession>A0A8J5SLE7</accession>
<gene>
    <name evidence="3" type="ORF">GUJ93_ZPchr0007g4708</name>
</gene>
<dbReference type="OrthoDB" id="550577at2759"/>
<dbReference type="AlphaFoldDB" id="A0A8J5SLE7"/>